<feature type="compositionally biased region" description="Polar residues" evidence="1">
    <location>
        <begin position="32"/>
        <end position="46"/>
    </location>
</feature>
<organism evidence="4">
    <name type="scientific">Fopius arisanus</name>
    <dbReference type="NCBI Taxonomy" id="64838"/>
    <lineage>
        <taxon>Eukaryota</taxon>
        <taxon>Metazoa</taxon>
        <taxon>Ecdysozoa</taxon>
        <taxon>Arthropoda</taxon>
        <taxon>Hexapoda</taxon>
        <taxon>Insecta</taxon>
        <taxon>Pterygota</taxon>
        <taxon>Neoptera</taxon>
        <taxon>Endopterygota</taxon>
        <taxon>Hymenoptera</taxon>
        <taxon>Apocrita</taxon>
        <taxon>Ichneumonoidea</taxon>
        <taxon>Braconidae</taxon>
        <taxon>Opiinae</taxon>
        <taxon>Fopius</taxon>
    </lineage>
</organism>
<dbReference type="InterPro" id="IPR056814">
    <property type="entry name" value="GIPC1-3_GH1"/>
</dbReference>
<evidence type="ECO:0000256" key="2">
    <source>
        <dbReference type="SAM" id="Phobius"/>
    </source>
</evidence>
<sequence>MPLFKPKSSSSRSSSSPEKMNNGAQDGEGHDTVSNSSSQMNTTNGNGKRDRNSPQNRFPEAQTDESKTQLVFRCQLAHGSPTGFISGFSNVRELYQRIADCHDLPASEVSFYLFSFLFHLFYYPSFFIPFFLIHPSPDAGSIGHGA</sequence>
<evidence type="ECO:0000259" key="3">
    <source>
        <dbReference type="Pfam" id="PF25083"/>
    </source>
</evidence>
<keyword evidence="2" id="KW-0472">Membrane</keyword>
<dbReference type="Pfam" id="PF25083">
    <property type="entry name" value="GIPC1_GH1"/>
    <property type="match status" value="1"/>
</dbReference>
<name>A0A0C9QW17_9HYME</name>
<dbReference type="PANTHER" id="PTHR12259">
    <property type="entry name" value="RGS-GAIP INTERACTING PROTEIN GIPC"/>
    <property type="match status" value="1"/>
</dbReference>
<feature type="transmembrane region" description="Helical" evidence="2">
    <location>
        <begin position="111"/>
        <end position="133"/>
    </location>
</feature>
<protein>
    <submittedName>
        <fullName evidence="4">Gipc1 protein</fullName>
    </submittedName>
</protein>
<keyword evidence="2" id="KW-0812">Transmembrane</keyword>
<dbReference type="InterPro" id="IPR017379">
    <property type="entry name" value="GIPC1/2/3"/>
</dbReference>
<reference evidence="4" key="1">
    <citation type="submission" date="2015-01" db="EMBL/GenBank/DDBJ databases">
        <title>Transcriptome Assembly of Fopius arisanus.</title>
        <authorList>
            <person name="Geib S."/>
        </authorList>
    </citation>
    <scope>NUCLEOTIDE SEQUENCE</scope>
</reference>
<evidence type="ECO:0000256" key="1">
    <source>
        <dbReference type="SAM" id="MobiDB-lite"/>
    </source>
</evidence>
<gene>
    <name evidence="4" type="primary">Gipc1</name>
    <name evidence="4" type="ORF">g.48340</name>
</gene>
<accession>A0A0C9QW17</accession>
<dbReference type="PANTHER" id="PTHR12259:SF1">
    <property type="entry name" value="GH21964P"/>
    <property type="match status" value="1"/>
</dbReference>
<feature type="region of interest" description="Disordered" evidence="1">
    <location>
        <begin position="1"/>
        <end position="66"/>
    </location>
</feature>
<proteinExistence type="predicted"/>
<dbReference type="AlphaFoldDB" id="A0A0C9QW17"/>
<keyword evidence="2" id="KW-1133">Transmembrane helix</keyword>
<dbReference type="EMBL" id="GBYB01004847">
    <property type="protein sequence ID" value="JAG74614.1"/>
    <property type="molecule type" value="Transcribed_RNA"/>
</dbReference>
<evidence type="ECO:0000313" key="4">
    <source>
        <dbReference type="EMBL" id="JAG74614.1"/>
    </source>
</evidence>
<feature type="domain" description="GIPC1-3 GH1" evidence="3">
    <location>
        <begin position="71"/>
        <end position="111"/>
    </location>
</feature>